<dbReference type="AlphaFoldDB" id="A0A2N0P2H5"/>
<proteinExistence type="predicted"/>
<feature type="compositionally biased region" description="Polar residues" evidence="2">
    <location>
        <begin position="66"/>
        <end position="75"/>
    </location>
</feature>
<reference evidence="3 4" key="1">
    <citation type="submission" date="2016-04" db="EMBL/GenBank/DDBJ databases">
        <title>Genome analyses suggest a sexual origin of heterokaryosis in a supposedly ancient asexual fungus.</title>
        <authorList>
            <person name="Ropars J."/>
            <person name="Sedzielewska K."/>
            <person name="Noel J."/>
            <person name="Charron P."/>
            <person name="Farinelli L."/>
            <person name="Marton T."/>
            <person name="Kruger M."/>
            <person name="Pelin A."/>
            <person name="Brachmann A."/>
            <person name="Corradi N."/>
        </authorList>
    </citation>
    <scope>NUCLEOTIDE SEQUENCE [LARGE SCALE GENOMIC DNA]</scope>
    <source>
        <strain evidence="3 4">A5</strain>
    </source>
</reference>
<sequence>MSNITTRSKAKTADKRSLDDSEIVKEVYSVDKDLQNEQINEDTLRPNKIRNIEAPNNSEAMDIEFENNSPSSQDSTSRKEKESLQIEQLDYNENDTQNITTEIFSVFIPRDAFPGNESNLDIRKKIRDAFSNHINDILRIRWEKHQYLTVFIIEFSSKTTYDKYATKRHLILNVPIFKYDSSNIETYIQRGLESQAKNSVKLTDVPIFYETEALIKNIINITGKEIKNYHSNETKLIKNFEFEMKRYRQNNSGRRNNRFAPKQPQYKTIYIEFRTEVGAKFLLEKGWSLNIEDFNIKILPTNTNHELYKKRTTTGYKITGLPNNTNVKDMTKIISLIKGETCSIPKARSRFCSKIAYVMVDPNNFDDKIKKLSAFNTTLYIIPLNNGVKTCMQCGSPEHMIQECSSEHTTTQNGQKFFKPINIPRNIKITFSKSISENYGTILKINEDFNKRLPSNGNNNNKTNNTTQLNKQQQWHIRQMNNNNTQTQCTQYHNNPINHRPVTTTSNLDASMSNEIATLKDQMKWAEKHIKELEESLAAQQKEIENFKLFAEDVKNHNATVSTSINKLVNFQEQRAERDVIQDAQISEILNAVRGQQYTKSNNTQFQQQQQLQFQYIPEQNLNQSTHQGYRFFSNKNLTYNSILILSLFENIL</sequence>
<dbReference type="Proteomes" id="UP000232722">
    <property type="component" value="Unassembled WGS sequence"/>
</dbReference>
<evidence type="ECO:0000256" key="2">
    <source>
        <dbReference type="SAM" id="MobiDB-lite"/>
    </source>
</evidence>
<dbReference type="VEuPathDB" id="FungiDB:RhiirFUN_026082"/>
<evidence type="ECO:0000256" key="1">
    <source>
        <dbReference type="SAM" id="Coils"/>
    </source>
</evidence>
<evidence type="ECO:0008006" key="5">
    <source>
        <dbReference type="Google" id="ProtNLM"/>
    </source>
</evidence>
<evidence type="ECO:0000313" key="3">
    <source>
        <dbReference type="EMBL" id="PKC01028.1"/>
    </source>
</evidence>
<dbReference type="VEuPathDB" id="FungiDB:FUN_023568"/>
<gene>
    <name evidence="3" type="ORF">RhiirA5_457469</name>
</gene>
<reference evidence="3 4" key="2">
    <citation type="submission" date="2017-09" db="EMBL/GenBank/DDBJ databases">
        <title>Extensive intraspecific genome diversity in a model arbuscular mycorrhizal fungus.</title>
        <authorList>
            <person name="Chen E.C."/>
            <person name="Morin E."/>
            <person name="Beaudet D."/>
            <person name="Noel J."/>
            <person name="Ndikumana S."/>
            <person name="Charron P."/>
            <person name="St-Onge C."/>
            <person name="Giorgi J."/>
            <person name="Grigoriev I.V."/>
            <person name="Roux C."/>
            <person name="Martin F.M."/>
            <person name="Corradi N."/>
        </authorList>
    </citation>
    <scope>NUCLEOTIDE SEQUENCE [LARGE SCALE GENOMIC DNA]</scope>
    <source>
        <strain evidence="3 4">A5</strain>
    </source>
</reference>
<feature type="compositionally biased region" description="Basic and acidic residues" evidence="2">
    <location>
        <begin position="11"/>
        <end position="35"/>
    </location>
</feature>
<keyword evidence="1" id="KW-0175">Coiled coil</keyword>
<dbReference type="VEuPathDB" id="FungiDB:FUN_023569"/>
<organism evidence="3 4">
    <name type="scientific">Rhizophagus irregularis</name>
    <dbReference type="NCBI Taxonomy" id="588596"/>
    <lineage>
        <taxon>Eukaryota</taxon>
        <taxon>Fungi</taxon>
        <taxon>Fungi incertae sedis</taxon>
        <taxon>Mucoromycota</taxon>
        <taxon>Glomeromycotina</taxon>
        <taxon>Glomeromycetes</taxon>
        <taxon>Glomerales</taxon>
        <taxon>Glomeraceae</taxon>
        <taxon>Rhizophagus</taxon>
    </lineage>
</organism>
<feature type="region of interest" description="Disordered" evidence="2">
    <location>
        <begin position="1"/>
        <end position="84"/>
    </location>
</feature>
<protein>
    <recommendedName>
        <fullName evidence="5">CCHC-type domain-containing protein</fullName>
    </recommendedName>
</protein>
<dbReference type="VEuPathDB" id="FungiDB:RhiirA1_471698"/>
<dbReference type="EMBL" id="LLXJ01001718">
    <property type="protein sequence ID" value="PKC01028.1"/>
    <property type="molecule type" value="Genomic_DNA"/>
</dbReference>
<feature type="coiled-coil region" evidence="1">
    <location>
        <begin position="516"/>
        <end position="550"/>
    </location>
</feature>
<accession>A0A2N0P2H5</accession>
<comment type="caution">
    <text evidence="3">The sequence shown here is derived from an EMBL/GenBank/DDBJ whole genome shotgun (WGS) entry which is preliminary data.</text>
</comment>
<evidence type="ECO:0000313" key="4">
    <source>
        <dbReference type="Proteomes" id="UP000232722"/>
    </source>
</evidence>
<name>A0A2N0P2H5_9GLOM</name>